<comment type="subcellular location">
    <subcellularLocation>
        <location evidence="1">Membrane</location>
        <topology evidence="1">Multi-pass membrane protein</topology>
    </subcellularLocation>
</comment>
<dbReference type="GO" id="GO:0016020">
    <property type="term" value="C:membrane"/>
    <property type="evidence" value="ECO:0007669"/>
    <property type="project" value="UniProtKB-SubCell"/>
</dbReference>
<dbReference type="GO" id="GO:0015035">
    <property type="term" value="F:protein-disulfide reductase activity"/>
    <property type="evidence" value="ECO:0007669"/>
    <property type="project" value="InterPro"/>
</dbReference>
<accession>A0A366XBF9</accession>
<dbReference type="InterPro" id="IPR024199">
    <property type="entry name" value="Uncharacterised_DsbB"/>
</dbReference>
<dbReference type="InterPro" id="IPR023380">
    <property type="entry name" value="DsbB-like_sf"/>
</dbReference>
<proteinExistence type="predicted"/>
<dbReference type="Pfam" id="PF02600">
    <property type="entry name" value="DsbB"/>
    <property type="match status" value="1"/>
</dbReference>
<evidence type="ECO:0000256" key="1">
    <source>
        <dbReference type="ARBA" id="ARBA00004141"/>
    </source>
</evidence>
<dbReference type="GO" id="GO:0006457">
    <property type="term" value="P:protein folding"/>
    <property type="evidence" value="ECO:0007669"/>
    <property type="project" value="InterPro"/>
</dbReference>
<keyword evidence="4 5" id="KW-0472">Membrane</keyword>
<gene>
    <name evidence="6" type="ORF">DS909_01005</name>
</gene>
<feature type="transmembrane region" description="Helical" evidence="5">
    <location>
        <begin position="126"/>
        <end position="150"/>
    </location>
</feature>
<reference evidence="6 7" key="1">
    <citation type="submission" date="2018-07" db="EMBL/GenBank/DDBJ databases">
        <title>Modular assembly of carbohydrate-degrading microbial communities in the ocean.</title>
        <authorList>
            <person name="Enke T.N."/>
            <person name="Datta M.S."/>
            <person name="Schwartzman J.A."/>
            <person name="Cermak N."/>
            <person name="Schmitz D.A."/>
            <person name="Barrere J."/>
            <person name="Cordero O.X."/>
        </authorList>
    </citation>
    <scope>NUCLEOTIDE SEQUENCE [LARGE SCALE GENOMIC DNA]</scope>
    <source>
        <strain evidence="6 7">C3M10</strain>
    </source>
</reference>
<dbReference type="OrthoDB" id="9808637at2"/>
<dbReference type="EMBL" id="QOCE01000003">
    <property type="protein sequence ID" value="RBW62297.1"/>
    <property type="molecule type" value="Genomic_DNA"/>
</dbReference>
<dbReference type="AlphaFoldDB" id="A0A366XBF9"/>
<evidence type="ECO:0000256" key="3">
    <source>
        <dbReference type="ARBA" id="ARBA00022989"/>
    </source>
</evidence>
<evidence type="ECO:0000256" key="5">
    <source>
        <dbReference type="SAM" id="Phobius"/>
    </source>
</evidence>
<evidence type="ECO:0000256" key="2">
    <source>
        <dbReference type="ARBA" id="ARBA00022692"/>
    </source>
</evidence>
<evidence type="ECO:0000313" key="6">
    <source>
        <dbReference type="EMBL" id="RBW62297.1"/>
    </source>
</evidence>
<keyword evidence="3 5" id="KW-1133">Transmembrane helix</keyword>
<dbReference type="SUPFAM" id="SSF158442">
    <property type="entry name" value="DsbB-like"/>
    <property type="match status" value="1"/>
</dbReference>
<organism evidence="6 7">
    <name type="scientific">Phaeobacter gallaeciensis</name>
    <dbReference type="NCBI Taxonomy" id="60890"/>
    <lineage>
        <taxon>Bacteria</taxon>
        <taxon>Pseudomonadati</taxon>
        <taxon>Pseudomonadota</taxon>
        <taxon>Alphaproteobacteria</taxon>
        <taxon>Rhodobacterales</taxon>
        <taxon>Roseobacteraceae</taxon>
        <taxon>Phaeobacter</taxon>
    </lineage>
</organism>
<feature type="transmembrane region" description="Helical" evidence="5">
    <location>
        <begin position="38"/>
        <end position="55"/>
    </location>
</feature>
<dbReference type="Gene3D" id="1.20.1550.10">
    <property type="entry name" value="DsbB-like"/>
    <property type="match status" value="1"/>
</dbReference>
<dbReference type="PIRSF" id="PIRSF033913">
    <property type="entry name" value="S-S_format_DsbB"/>
    <property type="match status" value="1"/>
</dbReference>
<name>A0A366XBF9_9RHOB</name>
<keyword evidence="2 5" id="KW-0812">Transmembrane</keyword>
<evidence type="ECO:0000256" key="4">
    <source>
        <dbReference type="ARBA" id="ARBA00023136"/>
    </source>
</evidence>
<feature type="transmembrane region" description="Helical" evidence="5">
    <location>
        <begin position="62"/>
        <end position="81"/>
    </location>
</feature>
<protein>
    <submittedName>
        <fullName evidence="6">Disulfide bond formation protein B</fullName>
    </submittedName>
</protein>
<dbReference type="InterPro" id="IPR003752">
    <property type="entry name" value="DiS_bond_form_DsbB/BdbC"/>
</dbReference>
<comment type="caution">
    <text evidence="6">The sequence shown here is derived from an EMBL/GenBank/DDBJ whole genome shotgun (WGS) entry which is preliminary data.</text>
</comment>
<evidence type="ECO:0000313" key="7">
    <source>
        <dbReference type="Proteomes" id="UP000252706"/>
    </source>
</evidence>
<dbReference type="Proteomes" id="UP000252706">
    <property type="component" value="Unassembled WGS sequence"/>
</dbReference>
<sequence>MTQKILVLMAACGSAALLAGAFFFQSLGWAPCEMCLWQRWPHAAAIGVGLIYFLLPARAFALLGALAAAVAAGLAIFHSGVERDWWEGPASCTGSSDALSGLDATSLLPGGSDVPALVMCDTLEPFFLGLTMANWNALASLGLLAIWMMAARAR</sequence>